<keyword evidence="7 13" id="KW-1133">Transmembrane helix</keyword>
<reference evidence="15" key="1">
    <citation type="submission" date="2019-12" db="EMBL/GenBank/DDBJ databases">
        <title>Genome sequencing and annotation of Brassica cretica.</title>
        <authorList>
            <person name="Studholme D.J."/>
            <person name="Sarris P."/>
        </authorList>
    </citation>
    <scope>NUCLEOTIDE SEQUENCE</scope>
    <source>
        <strain evidence="15">PFS-109/04</strain>
        <tissue evidence="15">Leaf</tissue>
    </source>
</reference>
<feature type="region of interest" description="Disordered" evidence="12">
    <location>
        <begin position="313"/>
        <end position="335"/>
    </location>
</feature>
<evidence type="ECO:0000256" key="13">
    <source>
        <dbReference type="SAM" id="Phobius"/>
    </source>
</evidence>
<evidence type="ECO:0000256" key="10">
    <source>
        <dbReference type="ARBA" id="ARBA00023163"/>
    </source>
</evidence>
<dbReference type="GO" id="GO:0016020">
    <property type="term" value="C:membrane"/>
    <property type="evidence" value="ECO:0007669"/>
    <property type="project" value="UniProtKB-SubCell"/>
</dbReference>
<feature type="compositionally biased region" description="Polar residues" evidence="12">
    <location>
        <begin position="282"/>
        <end position="296"/>
    </location>
</feature>
<evidence type="ECO:0000256" key="2">
    <source>
        <dbReference type="ARBA" id="ARBA00004141"/>
    </source>
</evidence>
<evidence type="ECO:0000256" key="8">
    <source>
        <dbReference type="ARBA" id="ARBA00023015"/>
    </source>
</evidence>
<dbReference type="FunFam" id="1.20.1250.20:FF:000050">
    <property type="entry name" value="glucose-6-phosphate exchanger SLC37A2 isoform X1"/>
    <property type="match status" value="1"/>
</dbReference>
<dbReference type="EMBL" id="QGKX02000095">
    <property type="protein sequence ID" value="KAF3575087.1"/>
    <property type="molecule type" value="Genomic_DNA"/>
</dbReference>
<organism evidence="15 16">
    <name type="scientific">Brassica cretica</name>
    <name type="common">Mustard</name>
    <dbReference type="NCBI Taxonomy" id="69181"/>
    <lineage>
        <taxon>Eukaryota</taxon>
        <taxon>Viridiplantae</taxon>
        <taxon>Streptophyta</taxon>
        <taxon>Embryophyta</taxon>
        <taxon>Tracheophyta</taxon>
        <taxon>Spermatophyta</taxon>
        <taxon>Magnoliopsida</taxon>
        <taxon>eudicotyledons</taxon>
        <taxon>Gunneridae</taxon>
        <taxon>Pentapetalae</taxon>
        <taxon>rosids</taxon>
        <taxon>malvids</taxon>
        <taxon>Brassicales</taxon>
        <taxon>Brassicaceae</taxon>
        <taxon>Brassiceae</taxon>
        <taxon>Brassica</taxon>
    </lineage>
</organism>
<dbReference type="GO" id="GO:0008270">
    <property type="term" value="F:zinc ion binding"/>
    <property type="evidence" value="ECO:0007669"/>
    <property type="project" value="UniProtKB-KW"/>
</dbReference>
<evidence type="ECO:0000256" key="11">
    <source>
        <dbReference type="ARBA" id="ARBA00023242"/>
    </source>
</evidence>
<dbReference type="PANTHER" id="PTHR43184">
    <property type="entry name" value="MAJOR FACILITATOR SUPERFAMILY TRANSPORTER 16, ISOFORM B"/>
    <property type="match status" value="1"/>
</dbReference>
<sequence length="870" mass="94902">MSTDDTDNMQTPLNGGSGTDLHTPAADISAANAPANAAALEEFKKMFATYEKRSEEQDKLVSTLTKQVETLTARTRAIRPRGTTKVRGKRLDFATPLNRPGAAQERPSEESESSSLSSISDAYSHSVKRAEIGAVRGSEFVGQAIKQEQLKRTKSQTGRVHVLGSHSSPLCSIDLKVVFNFDEFTEQFTEEEQKKLMKLLPQIDSVNLPDSLRMMFESAQFKENFSLFQQLIVDGVFEMPSSSGAKLEDIRAFKKLALSDFNKSRLVESYNHLKEREKGTGDSVTTTTSRSSLNPNVPKTIVTIKKHCENQTQLKSESRGLMRSPKSVTKMKASDESKVLTENNGSCFSPRSLASVFAQESGEEVDVEDEGESSGSGQGYENKRSVGLLQACMIPGVIPFAMCLFFSKLVAYTFLYWLPFYLSQTTIGGEYMSVKTAGNLSTLFDVGGIVGGILAGYISDKFKARATTAATFMYAAIPAMLVYHSYGGVSQTVNVVLMMVAGLFVNGPYALITTAVSADLGTHKSLQGDSRALATVTAIIDGTGSAGAALGPLLTGFLSTLGWEAVFYMLVVGALCAGLLLTRLVIAEIREKLGYVDEGEFKESSSSVYVFQSEQIWVRSDLASTEMDNEASDAPPLNSTGSYLSDCLVLFSRVLRTTHTMVHSASRRASITCCNTCFEDSYVSPSLLHFSSLLWHNFSVLLRYLGRILASHVRLGSQIYRLRLTGSVLQILPSNVGFTLRFCCRESFRSVSARSSSPMVFRSRCQPPPSKPFGAILSVVCVYGLSGAPGRSGFVGEFKESSSSVYVFQSEQIWVRSDLASTEMDNEASDASSPQQYWLIPERLPGSVLKVSSELLLSFRIIDGVKAHCC</sequence>
<evidence type="ECO:0000256" key="5">
    <source>
        <dbReference type="ARBA" id="ARBA00022771"/>
    </source>
</evidence>
<feature type="region of interest" description="Disordered" evidence="12">
    <location>
        <begin position="275"/>
        <end position="296"/>
    </location>
</feature>
<evidence type="ECO:0000313" key="15">
    <source>
        <dbReference type="EMBL" id="KAF3575087.1"/>
    </source>
</evidence>
<dbReference type="InterPro" id="IPR044867">
    <property type="entry name" value="DEUBAD_dom"/>
</dbReference>
<dbReference type="AlphaFoldDB" id="A0A8S9RSY4"/>
<gene>
    <name evidence="15" type="ORF">F2Q69_00060205</name>
</gene>
<name>A0A8S9RSY4_BRACR</name>
<dbReference type="Pfam" id="PF13919">
    <property type="entry name" value="ASXH"/>
    <property type="match status" value="1"/>
</dbReference>
<comment type="caution">
    <text evidence="15">The sequence shown here is derived from an EMBL/GenBank/DDBJ whole genome shotgun (WGS) entry which is preliminary data.</text>
</comment>
<dbReference type="InterPro" id="IPR028020">
    <property type="entry name" value="ASX_DEUBAD_dom"/>
</dbReference>
<keyword evidence="5" id="KW-0863">Zinc-finger</keyword>
<feature type="domain" description="DEUBAD" evidence="14">
    <location>
        <begin position="166"/>
        <end position="276"/>
    </location>
</feature>
<evidence type="ECO:0000256" key="9">
    <source>
        <dbReference type="ARBA" id="ARBA00023136"/>
    </source>
</evidence>
<accession>A0A8S9RSY4</accession>
<dbReference type="GO" id="GO:0055062">
    <property type="term" value="P:phosphate ion homeostasis"/>
    <property type="evidence" value="ECO:0007669"/>
    <property type="project" value="TreeGrafter"/>
</dbReference>
<dbReference type="InterPro" id="IPR036259">
    <property type="entry name" value="MFS_trans_sf"/>
</dbReference>
<evidence type="ECO:0000256" key="3">
    <source>
        <dbReference type="ARBA" id="ARBA00022692"/>
    </source>
</evidence>
<keyword evidence="11" id="KW-0539">Nucleus</keyword>
<dbReference type="GO" id="GO:0005634">
    <property type="term" value="C:nucleus"/>
    <property type="evidence" value="ECO:0007669"/>
    <property type="project" value="UniProtKB-SubCell"/>
</dbReference>
<dbReference type="PROSITE" id="PS51916">
    <property type="entry name" value="DEUBAD"/>
    <property type="match status" value="1"/>
</dbReference>
<feature type="transmembrane region" description="Helical" evidence="13">
    <location>
        <begin position="437"/>
        <end position="457"/>
    </location>
</feature>
<dbReference type="GO" id="GO:0022857">
    <property type="term" value="F:transmembrane transporter activity"/>
    <property type="evidence" value="ECO:0007669"/>
    <property type="project" value="InterPro"/>
</dbReference>
<dbReference type="Proteomes" id="UP000712600">
    <property type="component" value="Unassembled WGS sequence"/>
</dbReference>
<feature type="transmembrane region" description="Helical" evidence="13">
    <location>
        <begin position="469"/>
        <end position="486"/>
    </location>
</feature>
<comment type="subcellular location">
    <subcellularLocation>
        <location evidence="2">Membrane</location>
        <topology evidence="2">Multi-pass membrane protein</topology>
    </subcellularLocation>
    <subcellularLocation>
        <location evidence="1">Nucleus</location>
    </subcellularLocation>
</comment>
<evidence type="ECO:0000256" key="7">
    <source>
        <dbReference type="ARBA" id="ARBA00022989"/>
    </source>
</evidence>
<dbReference type="PANTHER" id="PTHR43184:SF12">
    <property type="entry name" value="SUGAR PHOSPHATE EXCHANGER 3"/>
    <property type="match status" value="1"/>
</dbReference>
<feature type="transmembrane region" description="Helical" evidence="13">
    <location>
        <begin position="492"/>
        <end position="512"/>
    </location>
</feature>
<dbReference type="Pfam" id="PF07690">
    <property type="entry name" value="MFS_1"/>
    <property type="match status" value="1"/>
</dbReference>
<dbReference type="Gene3D" id="1.20.1250.20">
    <property type="entry name" value="MFS general substrate transporter like domains"/>
    <property type="match status" value="1"/>
</dbReference>
<feature type="region of interest" description="Disordered" evidence="12">
    <location>
        <begin position="78"/>
        <end position="119"/>
    </location>
</feature>
<evidence type="ECO:0000256" key="1">
    <source>
        <dbReference type="ARBA" id="ARBA00004123"/>
    </source>
</evidence>
<dbReference type="SUPFAM" id="SSF103473">
    <property type="entry name" value="MFS general substrate transporter"/>
    <property type="match status" value="1"/>
</dbReference>
<feature type="region of interest" description="Disordered" evidence="12">
    <location>
        <begin position="1"/>
        <end position="26"/>
    </location>
</feature>
<keyword evidence="10" id="KW-0804">Transcription</keyword>
<proteinExistence type="predicted"/>
<evidence type="ECO:0000256" key="4">
    <source>
        <dbReference type="ARBA" id="ARBA00022723"/>
    </source>
</evidence>
<evidence type="ECO:0000256" key="12">
    <source>
        <dbReference type="SAM" id="MobiDB-lite"/>
    </source>
</evidence>
<keyword evidence="3 13" id="KW-0812">Transmembrane</keyword>
<feature type="transmembrane region" description="Helical" evidence="13">
    <location>
        <begin position="532"/>
        <end position="554"/>
    </location>
</feature>
<protein>
    <recommendedName>
        <fullName evidence="14">DEUBAD domain-containing protein</fullName>
    </recommendedName>
</protein>
<feature type="compositionally biased region" description="Basic residues" evidence="12">
    <location>
        <begin position="78"/>
        <end position="88"/>
    </location>
</feature>
<feature type="transmembrane region" description="Helical" evidence="13">
    <location>
        <begin position="566"/>
        <end position="586"/>
    </location>
</feature>
<feature type="transmembrane region" description="Helical" evidence="13">
    <location>
        <begin position="392"/>
        <end position="417"/>
    </location>
</feature>
<keyword evidence="8" id="KW-0805">Transcription regulation</keyword>
<evidence type="ECO:0000259" key="14">
    <source>
        <dbReference type="PROSITE" id="PS51916"/>
    </source>
</evidence>
<keyword evidence="9 13" id="KW-0472">Membrane</keyword>
<evidence type="ECO:0000313" key="16">
    <source>
        <dbReference type="Proteomes" id="UP000712600"/>
    </source>
</evidence>
<evidence type="ECO:0000256" key="6">
    <source>
        <dbReference type="ARBA" id="ARBA00022833"/>
    </source>
</evidence>
<dbReference type="InterPro" id="IPR011701">
    <property type="entry name" value="MFS"/>
</dbReference>
<keyword evidence="4" id="KW-0479">Metal-binding</keyword>
<keyword evidence="6" id="KW-0862">Zinc</keyword>